<dbReference type="EMBL" id="JAIUJS010000004">
    <property type="protein sequence ID" value="MCA0153280.1"/>
    <property type="molecule type" value="Genomic_DNA"/>
</dbReference>
<dbReference type="InterPro" id="IPR013740">
    <property type="entry name" value="Redoxin"/>
</dbReference>
<dbReference type="RefSeq" id="WP_224478249.1">
    <property type="nucleotide sequence ID" value="NZ_JAIUJS010000004.1"/>
</dbReference>
<dbReference type="PANTHER" id="PTHR42852:SF13">
    <property type="entry name" value="PROTEIN DIPZ"/>
    <property type="match status" value="1"/>
</dbReference>
<keyword evidence="3" id="KW-1185">Reference proteome</keyword>
<dbReference type="PANTHER" id="PTHR42852">
    <property type="entry name" value="THIOL:DISULFIDE INTERCHANGE PROTEIN DSBE"/>
    <property type="match status" value="1"/>
</dbReference>
<dbReference type="CDD" id="cd02966">
    <property type="entry name" value="TlpA_like_family"/>
    <property type="match status" value="1"/>
</dbReference>
<dbReference type="PROSITE" id="PS51352">
    <property type="entry name" value="THIOREDOXIN_2"/>
    <property type="match status" value="1"/>
</dbReference>
<name>A0ABS7Y033_9FLAO</name>
<gene>
    <name evidence="2" type="ORF">LBV24_08650</name>
</gene>
<sequence length="187" mass="21877">MKNKLTKRNILFVIVIALLLIPQTRQPIQIVLHKGLSFINHSTLIEKANRRKITYQNWRLISDSGDQLNLLDLKGKVVFINFWATWCPPCIAEMKSLDQLYNKYNESVVFLYITNDDLTTVEKFKDKNSYSFKAFNPINEIPEELVTRSIPRTFIIDKNGEIVVDEKGAINWYSEKVKEQLNKLLKE</sequence>
<accession>A0ABS7Y033</accession>
<dbReference type="Gene3D" id="3.40.30.10">
    <property type="entry name" value="Glutaredoxin"/>
    <property type="match status" value="1"/>
</dbReference>
<dbReference type="SUPFAM" id="SSF52833">
    <property type="entry name" value="Thioredoxin-like"/>
    <property type="match status" value="1"/>
</dbReference>
<evidence type="ECO:0000313" key="2">
    <source>
        <dbReference type="EMBL" id="MCA0153280.1"/>
    </source>
</evidence>
<feature type="domain" description="Thioredoxin" evidence="1">
    <location>
        <begin position="42"/>
        <end position="186"/>
    </location>
</feature>
<proteinExistence type="predicted"/>
<dbReference type="Proteomes" id="UP001198402">
    <property type="component" value="Unassembled WGS sequence"/>
</dbReference>
<dbReference type="InterPro" id="IPR013766">
    <property type="entry name" value="Thioredoxin_domain"/>
</dbReference>
<dbReference type="InterPro" id="IPR036249">
    <property type="entry name" value="Thioredoxin-like_sf"/>
</dbReference>
<evidence type="ECO:0000313" key="3">
    <source>
        <dbReference type="Proteomes" id="UP001198402"/>
    </source>
</evidence>
<comment type="caution">
    <text evidence="2">The sequence shown here is derived from an EMBL/GenBank/DDBJ whole genome shotgun (WGS) entry which is preliminary data.</text>
</comment>
<reference evidence="3" key="1">
    <citation type="submission" date="2023-07" db="EMBL/GenBank/DDBJ databases">
        <authorList>
            <person name="Yue Y."/>
        </authorList>
    </citation>
    <scope>NUCLEOTIDE SEQUENCE [LARGE SCALE GENOMIC DNA]</scope>
    <source>
        <strain evidence="3">2Y89</strain>
    </source>
</reference>
<dbReference type="InterPro" id="IPR050553">
    <property type="entry name" value="Thioredoxin_ResA/DsbE_sf"/>
</dbReference>
<protein>
    <submittedName>
        <fullName evidence="2">TlpA family protein disulfide reductase</fullName>
    </submittedName>
</protein>
<evidence type="ECO:0000259" key="1">
    <source>
        <dbReference type="PROSITE" id="PS51352"/>
    </source>
</evidence>
<dbReference type="Pfam" id="PF08534">
    <property type="entry name" value="Redoxin"/>
    <property type="match status" value="1"/>
</dbReference>
<organism evidence="2 3">
    <name type="scientific">Winogradskyella vincentii</name>
    <dbReference type="NCBI Taxonomy" id="2877122"/>
    <lineage>
        <taxon>Bacteria</taxon>
        <taxon>Pseudomonadati</taxon>
        <taxon>Bacteroidota</taxon>
        <taxon>Flavobacteriia</taxon>
        <taxon>Flavobacteriales</taxon>
        <taxon>Flavobacteriaceae</taxon>
        <taxon>Winogradskyella</taxon>
    </lineage>
</organism>